<organism evidence="1 2">
    <name type="scientific">Candidatus Alistipes avicola</name>
    <dbReference type="NCBI Taxonomy" id="2838432"/>
    <lineage>
        <taxon>Bacteria</taxon>
        <taxon>Pseudomonadati</taxon>
        <taxon>Bacteroidota</taxon>
        <taxon>Bacteroidia</taxon>
        <taxon>Bacteroidales</taxon>
        <taxon>Rikenellaceae</taxon>
        <taxon>Alistipes</taxon>
    </lineage>
</organism>
<sequence length="443" mass="48313">MLFTGCEKDSETEIPPVPELSITTEAPVAITAEGGEYRVKYRILNACEDGQISADAGAADWIFGFNCDTEGVISFVAAENDTSSERPATITVTYTYNGTETVTASINAVQSAQSVAYDFEMEVTDFSGFYYGSDNGVNGELNYFLNLSDVGYTDEGYSKPNGKYYQLDVFSDQEPTDMEAITLPEGTYTLGEAGKTDVGTFTPDYSNFYVTDNDGLTSQKIKFTEGTIVVVKEGSQFKYDVKLVDENGDTHHLTYEGDAIIDSGLAEMSSPTTLTGDFEVPFAAETECFAMNFGDVTGLGNNSWLIDIYPSSMTGEEVMFQCFSDISDQVPVGKYVVSEDMTSGTFHPGLTDGFNLYSSWYLYAVDGYLGEQYAALIDGSFEIIDNGDGTHTITFDTYDAAGNNITGSWTGEIYIDTSSVMSTMAVRTAKVLPVRNMRAHNMR</sequence>
<protein>
    <recommendedName>
        <fullName evidence="3">BACON domain-containing protein</fullName>
    </recommendedName>
</protein>
<evidence type="ECO:0000313" key="1">
    <source>
        <dbReference type="EMBL" id="HJA98525.1"/>
    </source>
</evidence>
<reference evidence="1" key="1">
    <citation type="journal article" date="2021" name="PeerJ">
        <title>Extensive microbial diversity within the chicken gut microbiome revealed by metagenomics and culture.</title>
        <authorList>
            <person name="Gilroy R."/>
            <person name="Ravi A."/>
            <person name="Getino M."/>
            <person name="Pursley I."/>
            <person name="Horton D.L."/>
            <person name="Alikhan N.F."/>
            <person name="Baker D."/>
            <person name="Gharbi K."/>
            <person name="Hall N."/>
            <person name="Watson M."/>
            <person name="Adriaenssens E.M."/>
            <person name="Foster-Nyarko E."/>
            <person name="Jarju S."/>
            <person name="Secka A."/>
            <person name="Antonio M."/>
            <person name="Oren A."/>
            <person name="Chaudhuri R.R."/>
            <person name="La Ragione R."/>
            <person name="Hildebrand F."/>
            <person name="Pallen M.J."/>
        </authorList>
    </citation>
    <scope>NUCLEOTIDE SEQUENCE</scope>
    <source>
        <strain evidence="1">CHK169-11906</strain>
    </source>
</reference>
<dbReference type="EMBL" id="DWYR01000009">
    <property type="protein sequence ID" value="HJA98525.1"/>
    <property type="molecule type" value="Genomic_DNA"/>
</dbReference>
<evidence type="ECO:0008006" key="3">
    <source>
        <dbReference type="Google" id="ProtNLM"/>
    </source>
</evidence>
<dbReference type="Proteomes" id="UP000824259">
    <property type="component" value="Unassembled WGS sequence"/>
</dbReference>
<proteinExistence type="predicted"/>
<dbReference type="AlphaFoldDB" id="A0A9D2IC40"/>
<evidence type="ECO:0000313" key="2">
    <source>
        <dbReference type="Proteomes" id="UP000824259"/>
    </source>
</evidence>
<reference evidence="1" key="2">
    <citation type="submission" date="2021-04" db="EMBL/GenBank/DDBJ databases">
        <authorList>
            <person name="Gilroy R."/>
        </authorList>
    </citation>
    <scope>NUCLEOTIDE SEQUENCE</scope>
    <source>
        <strain evidence="1">CHK169-11906</strain>
    </source>
</reference>
<comment type="caution">
    <text evidence="1">The sequence shown here is derived from an EMBL/GenBank/DDBJ whole genome shotgun (WGS) entry which is preliminary data.</text>
</comment>
<accession>A0A9D2IC40</accession>
<name>A0A9D2IC40_9BACT</name>
<gene>
    <name evidence="1" type="ORF">H9779_02850</name>
</gene>